<dbReference type="InterPro" id="IPR029479">
    <property type="entry name" value="Nitroreductase"/>
</dbReference>
<dbReference type="OrthoDB" id="9802510at2"/>
<keyword evidence="5" id="KW-1185">Reference proteome</keyword>
<evidence type="ECO:0000259" key="3">
    <source>
        <dbReference type="Pfam" id="PF00881"/>
    </source>
</evidence>
<feature type="domain" description="Nitroreductase" evidence="3">
    <location>
        <begin position="14"/>
        <end position="161"/>
    </location>
</feature>
<evidence type="ECO:0000313" key="4">
    <source>
        <dbReference type="EMBL" id="AXI03649.1"/>
    </source>
</evidence>
<dbReference type="PANTHER" id="PTHR43673:SF10">
    <property type="entry name" value="NADH DEHYDROGENASE_NAD(P)H NITROREDUCTASE XCC3605-RELATED"/>
    <property type="match status" value="1"/>
</dbReference>
<protein>
    <submittedName>
        <fullName evidence="4">Nitroreductase</fullName>
    </submittedName>
</protein>
<name>A0A345P8P0_9GAMM</name>
<organism evidence="4 5">
    <name type="scientific">Aquirhabdus parva</name>
    <dbReference type="NCBI Taxonomy" id="2283318"/>
    <lineage>
        <taxon>Bacteria</taxon>
        <taxon>Pseudomonadati</taxon>
        <taxon>Pseudomonadota</taxon>
        <taxon>Gammaproteobacteria</taxon>
        <taxon>Moraxellales</taxon>
        <taxon>Moraxellaceae</taxon>
        <taxon>Aquirhabdus</taxon>
    </lineage>
</organism>
<sequence length="209" mass="23596">MSKFPTPIEIHDVIRARWSPRVFDQKRQVSHDQIHSVLEAARWAPSSYNLQPWRFIVWNNHLDTSSYERAFATIVERNQAWIGHAPVLIAVLADTRSTDGTPNSNNSASYDTGAAALSLTLQAQVLGLITRQIGGFDRDALRTAFNLPEHIRILSLIGLGYHSPHDNHLSEELKTRESAPRVRKPLEEIAFANGWGQSLFAENTHKEKN</sequence>
<comment type="similarity">
    <text evidence="1">Belongs to the nitroreductase family.</text>
</comment>
<dbReference type="Pfam" id="PF00881">
    <property type="entry name" value="Nitroreductase"/>
    <property type="match status" value="1"/>
</dbReference>
<dbReference type="Proteomes" id="UP000253940">
    <property type="component" value="Chromosome"/>
</dbReference>
<dbReference type="PANTHER" id="PTHR43673">
    <property type="entry name" value="NAD(P)H NITROREDUCTASE YDGI-RELATED"/>
    <property type="match status" value="1"/>
</dbReference>
<evidence type="ECO:0000313" key="5">
    <source>
        <dbReference type="Proteomes" id="UP000253940"/>
    </source>
</evidence>
<dbReference type="EMBL" id="CP031222">
    <property type="protein sequence ID" value="AXI03649.1"/>
    <property type="molecule type" value="Genomic_DNA"/>
</dbReference>
<dbReference type="AlphaFoldDB" id="A0A345P8P0"/>
<dbReference type="GO" id="GO:0016491">
    <property type="term" value="F:oxidoreductase activity"/>
    <property type="evidence" value="ECO:0007669"/>
    <property type="project" value="UniProtKB-KW"/>
</dbReference>
<dbReference type="KEGG" id="mbah:HYN46_12905"/>
<keyword evidence="2" id="KW-0560">Oxidoreductase</keyword>
<proteinExistence type="inferred from homology"/>
<dbReference type="RefSeq" id="WP_114899757.1">
    <property type="nucleotide sequence ID" value="NZ_CP031222.1"/>
</dbReference>
<evidence type="ECO:0000256" key="2">
    <source>
        <dbReference type="ARBA" id="ARBA00023002"/>
    </source>
</evidence>
<accession>A0A345P8P0</accession>
<dbReference type="CDD" id="cd02138">
    <property type="entry name" value="TdsD-like"/>
    <property type="match status" value="1"/>
</dbReference>
<reference evidence="4 5" key="1">
    <citation type="submission" date="2018-07" db="EMBL/GenBank/DDBJ databases">
        <title>Genome sequencing of Moraxellaceae gen. HYN0046.</title>
        <authorList>
            <person name="Kim M."/>
            <person name="Yi H."/>
        </authorList>
    </citation>
    <scope>NUCLEOTIDE SEQUENCE [LARGE SCALE GENOMIC DNA]</scope>
    <source>
        <strain evidence="4 5">HYN0046</strain>
    </source>
</reference>
<dbReference type="InterPro" id="IPR000415">
    <property type="entry name" value="Nitroreductase-like"/>
</dbReference>
<evidence type="ECO:0000256" key="1">
    <source>
        <dbReference type="ARBA" id="ARBA00007118"/>
    </source>
</evidence>
<dbReference type="SUPFAM" id="SSF55469">
    <property type="entry name" value="FMN-dependent nitroreductase-like"/>
    <property type="match status" value="1"/>
</dbReference>
<gene>
    <name evidence="4" type="ORF">HYN46_12905</name>
</gene>
<dbReference type="Gene3D" id="3.40.109.10">
    <property type="entry name" value="NADH Oxidase"/>
    <property type="match status" value="1"/>
</dbReference>